<dbReference type="Gene3D" id="3.40.30.10">
    <property type="entry name" value="Glutaredoxin"/>
    <property type="match status" value="1"/>
</dbReference>
<evidence type="ECO:0000256" key="4">
    <source>
        <dbReference type="ARBA" id="ARBA00023284"/>
    </source>
</evidence>
<evidence type="ECO:0000259" key="6">
    <source>
        <dbReference type="PROSITE" id="PS51352"/>
    </source>
</evidence>
<dbReference type="GO" id="GO:0017004">
    <property type="term" value="P:cytochrome complex assembly"/>
    <property type="evidence" value="ECO:0007669"/>
    <property type="project" value="UniProtKB-KW"/>
</dbReference>
<dbReference type="GO" id="GO:0030313">
    <property type="term" value="C:cell envelope"/>
    <property type="evidence" value="ECO:0007669"/>
    <property type="project" value="UniProtKB-SubCell"/>
</dbReference>
<keyword evidence="3" id="KW-1015">Disulfide bond</keyword>
<proteinExistence type="predicted"/>
<dbReference type="Pfam" id="PF08534">
    <property type="entry name" value="Redoxin"/>
    <property type="match status" value="1"/>
</dbReference>
<dbReference type="InterPro" id="IPR013740">
    <property type="entry name" value="Redoxin"/>
</dbReference>
<dbReference type="PROSITE" id="PS51352">
    <property type="entry name" value="THIOREDOXIN_2"/>
    <property type="match status" value="1"/>
</dbReference>
<evidence type="ECO:0000313" key="8">
    <source>
        <dbReference type="Proteomes" id="UP000095552"/>
    </source>
</evidence>
<dbReference type="OrthoDB" id="6399635at2"/>
<dbReference type="InterPro" id="IPR050553">
    <property type="entry name" value="Thioredoxin_ResA/DsbE_sf"/>
</dbReference>
<comment type="subcellular location">
    <subcellularLocation>
        <location evidence="1">Cell envelope</location>
    </subcellularLocation>
</comment>
<feature type="signal peptide" evidence="5">
    <location>
        <begin position="1"/>
        <end position="23"/>
    </location>
</feature>
<evidence type="ECO:0000313" key="7">
    <source>
        <dbReference type="EMBL" id="OEK07018.1"/>
    </source>
</evidence>
<dbReference type="RefSeq" id="WP_069834330.1">
    <property type="nucleotide sequence ID" value="NZ_MDGQ01000003.1"/>
</dbReference>
<protein>
    <recommendedName>
        <fullName evidence="6">Thioredoxin domain-containing protein</fullName>
    </recommendedName>
</protein>
<evidence type="ECO:0000256" key="2">
    <source>
        <dbReference type="ARBA" id="ARBA00022748"/>
    </source>
</evidence>
<dbReference type="PANTHER" id="PTHR42852">
    <property type="entry name" value="THIOL:DISULFIDE INTERCHANGE PROTEIN DSBE"/>
    <property type="match status" value="1"/>
</dbReference>
<gene>
    <name evidence="7" type="ORF">BFP71_05000</name>
</gene>
<dbReference type="PANTHER" id="PTHR42852:SF6">
    <property type="entry name" value="THIOL:DISULFIDE INTERCHANGE PROTEIN DSBE"/>
    <property type="match status" value="1"/>
</dbReference>
<dbReference type="CDD" id="cd02966">
    <property type="entry name" value="TlpA_like_family"/>
    <property type="match status" value="1"/>
</dbReference>
<dbReference type="STRING" id="1563681.BFP71_05000"/>
<dbReference type="PROSITE" id="PS51257">
    <property type="entry name" value="PROKAR_LIPOPROTEIN"/>
    <property type="match status" value="1"/>
</dbReference>
<keyword evidence="2" id="KW-0201">Cytochrome c-type biogenesis</keyword>
<dbReference type="InterPro" id="IPR013766">
    <property type="entry name" value="Thioredoxin_domain"/>
</dbReference>
<organism evidence="7 8">
    <name type="scientific">Roseivirga misakiensis</name>
    <dbReference type="NCBI Taxonomy" id="1563681"/>
    <lineage>
        <taxon>Bacteria</taxon>
        <taxon>Pseudomonadati</taxon>
        <taxon>Bacteroidota</taxon>
        <taxon>Cytophagia</taxon>
        <taxon>Cytophagales</taxon>
        <taxon>Roseivirgaceae</taxon>
        <taxon>Roseivirga</taxon>
    </lineage>
</organism>
<keyword evidence="8" id="KW-1185">Reference proteome</keyword>
<dbReference type="Proteomes" id="UP000095552">
    <property type="component" value="Unassembled WGS sequence"/>
</dbReference>
<evidence type="ECO:0000256" key="5">
    <source>
        <dbReference type="SAM" id="SignalP"/>
    </source>
</evidence>
<name>A0A1E5T6P5_9BACT</name>
<dbReference type="AlphaFoldDB" id="A0A1E5T6P5"/>
<dbReference type="InterPro" id="IPR036249">
    <property type="entry name" value="Thioredoxin-like_sf"/>
</dbReference>
<feature type="chain" id="PRO_5009186059" description="Thioredoxin domain-containing protein" evidence="5">
    <location>
        <begin position="24"/>
        <end position="173"/>
    </location>
</feature>
<accession>A0A1E5T6P5</accession>
<dbReference type="EMBL" id="MDGQ01000003">
    <property type="protein sequence ID" value="OEK07018.1"/>
    <property type="molecule type" value="Genomic_DNA"/>
</dbReference>
<reference evidence="7 8" key="1">
    <citation type="submission" date="2016-08" db="EMBL/GenBank/DDBJ databases">
        <title>Draft genome of Fabibacter sp. strain SK-8.</title>
        <authorList>
            <person name="Wong S.-K."/>
            <person name="Hamasaki K."/>
            <person name="Yoshizawa S."/>
        </authorList>
    </citation>
    <scope>NUCLEOTIDE SEQUENCE [LARGE SCALE GENOMIC DNA]</scope>
    <source>
        <strain evidence="7 8">SK-8</strain>
    </source>
</reference>
<dbReference type="SUPFAM" id="SSF52833">
    <property type="entry name" value="Thioredoxin-like"/>
    <property type="match status" value="1"/>
</dbReference>
<evidence type="ECO:0000256" key="1">
    <source>
        <dbReference type="ARBA" id="ARBA00004196"/>
    </source>
</evidence>
<evidence type="ECO:0000256" key="3">
    <source>
        <dbReference type="ARBA" id="ARBA00023157"/>
    </source>
</evidence>
<keyword evidence="4" id="KW-0676">Redox-active center</keyword>
<feature type="domain" description="Thioredoxin" evidence="6">
    <location>
        <begin position="12"/>
        <end position="173"/>
    </location>
</feature>
<keyword evidence="5" id="KW-0732">Signal</keyword>
<sequence>MKIGSLKILVLCFLLSACQSGTAQKTTDDIIINELSSELSSLDKVIKMHPNQVLYIDFWATWCKPCIEEFKHKDDLKAYADEKGFKLLYVSVDRSSAVANWKKLIEANDLKGSHYILPVDKYPPMEIAEINGNRKSFRIPRYMIVDKEGNIVENDAPRPSRIRALKTLISNYL</sequence>
<comment type="caution">
    <text evidence="7">The sequence shown here is derived from an EMBL/GenBank/DDBJ whole genome shotgun (WGS) entry which is preliminary data.</text>
</comment>
<dbReference type="GO" id="GO:0016491">
    <property type="term" value="F:oxidoreductase activity"/>
    <property type="evidence" value="ECO:0007669"/>
    <property type="project" value="InterPro"/>
</dbReference>